<feature type="chain" id="PRO_5045746575" evidence="1">
    <location>
        <begin position="21"/>
        <end position="306"/>
    </location>
</feature>
<dbReference type="Proteomes" id="UP001500782">
    <property type="component" value="Unassembled WGS sequence"/>
</dbReference>
<proteinExistence type="predicted"/>
<comment type="caution">
    <text evidence="2">The sequence shown here is derived from an EMBL/GenBank/DDBJ whole genome shotgun (WGS) entry which is preliminary data.</text>
</comment>
<feature type="signal peptide" evidence="1">
    <location>
        <begin position="1"/>
        <end position="20"/>
    </location>
</feature>
<dbReference type="RefSeq" id="WP_343798936.1">
    <property type="nucleotide sequence ID" value="NZ_BAAADJ010000021.1"/>
</dbReference>
<name>A0ABP3FZF4_9BACI</name>
<dbReference type="SUPFAM" id="SSF110296">
    <property type="entry name" value="Oligoxyloglucan reducing end-specific cellobiohydrolase"/>
    <property type="match status" value="1"/>
</dbReference>
<evidence type="ECO:0000313" key="2">
    <source>
        <dbReference type="EMBL" id="GAA0330736.1"/>
    </source>
</evidence>
<keyword evidence="1" id="KW-0732">Signal</keyword>
<gene>
    <name evidence="2" type="ORF">GCM10008967_21550</name>
</gene>
<sequence length="306" mass="34048">MYIKKLYLLLLLPVFLVGCASNNSSNKGEYFSKIENPSIDHVHGIGFPGGQSDLFLATHDGLLKLKDGQWFETTINNHDYMGFSPFKDGFYASGHPEEGTNFKNPFGIIKSLDEGKTIEKMKYYGAIDFHYVASSYETGAIYAVQPHENLSIEPGIYYNDGKTNDWSSSSSNGIPLDSITGIATHPADSNKVALLTTNGLFISGDNGKQFNQFASKSPITSIYFAKDKLYFSSYLGNTSTLSTYNLEAKETIEIGRVELKEDAIQYMAMNPTNSDEIWFYTFKNSLYVSEDAGESWSIKVEQGKVL</sequence>
<dbReference type="Gene3D" id="2.130.10.10">
    <property type="entry name" value="YVTN repeat-like/Quinoprotein amine dehydrogenase"/>
    <property type="match status" value="2"/>
</dbReference>
<evidence type="ECO:0000256" key="1">
    <source>
        <dbReference type="SAM" id="SignalP"/>
    </source>
</evidence>
<accession>A0ABP3FZF4</accession>
<dbReference type="InterPro" id="IPR054817">
    <property type="entry name" value="Glycosyl_F510_1955-like"/>
</dbReference>
<reference evidence="3" key="1">
    <citation type="journal article" date="2019" name="Int. J. Syst. Evol. Microbiol.">
        <title>The Global Catalogue of Microorganisms (GCM) 10K type strain sequencing project: providing services to taxonomists for standard genome sequencing and annotation.</title>
        <authorList>
            <consortium name="The Broad Institute Genomics Platform"/>
            <consortium name="The Broad Institute Genome Sequencing Center for Infectious Disease"/>
            <person name="Wu L."/>
            <person name="Ma J."/>
        </authorList>
    </citation>
    <scope>NUCLEOTIDE SEQUENCE [LARGE SCALE GENOMIC DNA]</scope>
    <source>
        <strain evidence="3">JCM 9731</strain>
    </source>
</reference>
<dbReference type="NCBIfam" id="NF045728">
    <property type="entry name" value="glycosyl_F510_1955"/>
    <property type="match status" value="1"/>
</dbReference>
<dbReference type="InterPro" id="IPR015943">
    <property type="entry name" value="WD40/YVTN_repeat-like_dom_sf"/>
</dbReference>
<organism evidence="2 3">
    <name type="scientific">Bacillus carboniphilus</name>
    <dbReference type="NCBI Taxonomy" id="86663"/>
    <lineage>
        <taxon>Bacteria</taxon>
        <taxon>Bacillati</taxon>
        <taxon>Bacillota</taxon>
        <taxon>Bacilli</taxon>
        <taxon>Bacillales</taxon>
        <taxon>Bacillaceae</taxon>
        <taxon>Bacillus</taxon>
    </lineage>
</organism>
<protein>
    <submittedName>
        <fullName evidence="2">Uncharacterized protein</fullName>
    </submittedName>
</protein>
<dbReference type="PROSITE" id="PS51257">
    <property type="entry name" value="PROKAR_LIPOPROTEIN"/>
    <property type="match status" value="1"/>
</dbReference>
<evidence type="ECO:0000313" key="3">
    <source>
        <dbReference type="Proteomes" id="UP001500782"/>
    </source>
</evidence>
<dbReference type="EMBL" id="BAAADJ010000021">
    <property type="protein sequence ID" value="GAA0330736.1"/>
    <property type="molecule type" value="Genomic_DNA"/>
</dbReference>
<keyword evidence="3" id="KW-1185">Reference proteome</keyword>